<dbReference type="EMBL" id="UFAJ01000913">
    <property type="protein sequence ID" value="SSD61816.1"/>
    <property type="molecule type" value="Genomic_DNA"/>
</dbReference>
<dbReference type="Proteomes" id="UP000262825">
    <property type="component" value="Unassembled WGS sequence"/>
</dbReference>
<proteinExistence type="predicted"/>
<feature type="compositionally biased region" description="Low complexity" evidence="2">
    <location>
        <begin position="132"/>
        <end position="158"/>
    </location>
</feature>
<name>A0A376BAZ5_9ASCO</name>
<dbReference type="AlphaFoldDB" id="A0A376BAZ5"/>
<reference evidence="4" key="1">
    <citation type="submission" date="2018-06" db="EMBL/GenBank/DDBJ databases">
        <authorList>
            <person name="Guldener U."/>
        </authorList>
    </citation>
    <scope>NUCLEOTIDE SEQUENCE [LARGE SCALE GENOMIC DNA]</scope>
    <source>
        <strain evidence="4">UTAD17</strain>
    </source>
</reference>
<feature type="compositionally biased region" description="Polar residues" evidence="2">
    <location>
        <begin position="577"/>
        <end position="592"/>
    </location>
</feature>
<evidence type="ECO:0000313" key="3">
    <source>
        <dbReference type="EMBL" id="SSD61816.1"/>
    </source>
</evidence>
<keyword evidence="4" id="KW-1185">Reference proteome</keyword>
<sequence length="721" mass="81574">MLHYAHELRFDLFLIKAYKRLILKQRGILEERDGSNNFTTNTTLGNNADNVVIIDIEDYHNLKPSTLKSDSDFKKLKNAEIFESIAYIYKKCYLQQNNNNSNNGFENKGNDISTTSSIISNHTGHNEGDTPGNNIMVNKNNGKNRSRTNSVNSNNSNTHMHPGSSALQSNNNKIQDFDYMMMNSTTRLPKSSIEIYQKFCQIIRELDLNYSESIYSKYFIKLTSNLLQIKSEKELMFDPIWNSIHINFNNIPCTSGGSTYSNSGNNSAAMSKNNSINSTMANKQKNNNTNSSRATTITAATTTSNNTNTTANKATNNTNLDYLNGIIPAEQNLLLNQELLLKVKKLQKERKVTKKGYYTTPTSPSTSWMNNFLASTTNSMGHNNNNDNNNNDNATDAATNTDISELFTNMSANTNGTSSNGFININNTRTKNKQFNVIPTSKRRRRYTNCAHYTNNLSNMTNFNTGMKNNSAFGTNNNNKYMNSSKYGSFSYAPSLNEDDYDNFRDDSNSRNITTSNSASSNTNNIDVDIKELLNFANNTSGNNTANTHNSINNKNIIQEEEEEEEEEQQQQQQQQNDDFNNNDINGQDSLMNNNTNPLNTTPIRHHRTTSSTSTSHRSSIITQSHGNKMFINNGSTNANTNAILDNVTNNIKKNNNNNNNNAINEFDLYDRLIKEKDLRIRQLEQNLELQKQETNWLRKMLVEDMGCVRSMLKDLNKKKG</sequence>
<feature type="compositionally biased region" description="Low complexity" evidence="2">
    <location>
        <begin position="593"/>
        <end position="603"/>
    </location>
</feature>
<keyword evidence="1" id="KW-0175">Coiled coil</keyword>
<feature type="compositionally biased region" description="Low complexity" evidence="2">
    <location>
        <begin position="510"/>
        <end position="523"/>
    </location>
</feature>
<feature type="coiled-coil region" evidence="1">
    <location>
        <begin position="674"/>
        <end position="701"/>
    </location>
</feature>
<feature type="compositionally biased region" description="Acidic residues" evidence="2">
    <location>
        <begin position="560"/>
        <end position="569"/>
    </location>
</feature>
<dbReference type="VEuPathDB" id="FungiDB:SCODWIG_03577"/>
<feature type="region of interest" description="Disordered" evidence="2">
    <location>
        <begin position="501"/>
        <end position="523"/>
    </location>
</feature>
<accession>A0A376BAZ5</accession>
<protein>
    <submittedName>
        <fullName evidence="3">Uncharacterized protein</fullName>
    </submittedName>
</protein>
<organism evidence="3 4">
    <name type="scientific">Saccharomycodes ludwigii</name>
    <dbReference type="NCBI Taxonomy" id="36035"/>
    <lineage>
        <taxon>Eukaryota</taxon>
        <taxon>Fungi</taxon>
        <taxon>Dikarya</taxon>
        <taxon>Ascomycota</taxon>
        <taxon>Saccharomycotina</taxon>
        <taxon>Saccharomycetes</taxon>
        <taxon>Saccharomycodales</taxon>
        <taxon>Saccharomycodaceae</taxon>
        <taxon>Saccharomycodes</taxon>
    </lineage>
</organism>
<evidence type="ECO:0000313" key="4">
    <source>
        <dbReference type="Proteomes" id="UP000262825"/>
    </source>
</evidence>
<evidence type="ECO:0000256" key="2">
    <source>
        <dbReference type="SAM" id="MobiDB-lite"/>
    </source>
</evidence>
<gene>
    <name evidence="3" type="ORF">SCODWIG_03577</name>
</gene>
<feature type="compositionally biased region" description="Low complexity" evidence="2">
    <location>
        <begin position="610"/>
        <end position="621"/>
    </location>
</feature>
<evidence type="ECO:0000256" key="1">
    <source>
        <dbReference type="SAM" id="Coils"/>
    </source>
</evidence>
<feature type="region of interest" description="Disordered" evidence="2">
    <location>
        <begin position="560"/>
        <end position="621"/>
    </location>
</feature>
<feature type="region of interest" description="Disordered" evidence="2">
    <location>
        <begin position="114"/>
        <end position="169"/>
    </location>
</feature>